<keyword evidence="4 7" id="KW-0812">Transmembrane</keyword>
<sequence>MDVQKRNFIIIWISNVLVAGTMTMIMPFLSLYIETFGDYSDAYVQKWSGLIFGASFVTAFIMSPIWGRVADKYGFKPILLINGFGIATSVFLMGFVDSVEAFFLLRLLNGVVTGFIPTSLAFISSQTAKKEAGKMLGTLQMGSVTGTLFGPVFGGLLADTFGFQYTFVITSISVIVAAIIVLFGIKEQKRVKNPKAIQYSRKAIISGLLHHRLMLNVMIVTALIQVGNFSIQPLLSLYVSHLTEAKDVAFLAGITFSAAGVGNLLFARRWGKLGDDIGYEKVLSILLLLSFVFIIPQAFVTQLWQLIFWRLLFGIALGGMIPITTALVRREAPIDIQGEVMGYNTSFRFLGNIIGPMFGGIVSGFIGISSVFIVTGVLFLVGFAFLYYAKRKPVQDFEDFLAAEEERTHT</sequence>
<evidence type="ECO:0000256" key="3">
    <source>
        <dbReference type="ARBA" id="ARBA00022475"/>
    </source>
</evidence>
<dbReference type="PANTHER" id="PTHR43414:SF3">
    <property type="entry name" value="LMO2377 PROTEIN"/>
    <property type="match status" value="1"/>
</dbReference>
<reference evidence="9" key="1">
    <citation type="journal article" date="2021" name="PeerJ">
        <title>Extensive microbial diversity within the chicken gut microbiome revealed by metagenomics and culture.</title>
        <authorList>
            <person name="Gilroy R."/>
            <person name="Ravi A."/>
            <person name="Getino M."/>
            <person name="Pursley I."/>
            <person name="Horton D.L."/>
            <person name="Alikhan N.F."/>
            <person name="Baker D."/>
            <person name="Gharbi K."/>
            <person name="Hall N."/>
            <person name="Watson M."/>
            <person name="Adriaenssens E.M."/>
            <person name="Foster-Nyarko E."/>
            <person name="Jarju S."/>
            <person name="Secka A."/>
            <person name="Antonio M."/>
            <person name="Oren A."/>
            <person name="Chaudhuri R.R."/>
            <person name="La Ragione R."/>
            <person name="Hildebrand F."/>
            <person name="Pallen M.J."/>
        </authorList>
    </citation>
    <scope>NUCLEOTIDE SEQUENCE</scope>
    <source>
        <strain evidence="9">CHK171-7178</strain>
    </source>
</reference>
<evidence type="ECO:0000256" key="1">
    <source>
        <dbReference type="ARBA" id="ARBA00004651"/>
    </source>
</evidence>
<dbReference type="Gene3D" id="1.20.1250.20">
    <property type="entry name" value="MFS general substrate transporter like domains"/>
    <property type="match status" value="2"/>
</dbReference>
<dbReference type="Pfam" id="PF07690">
    <property type="entry name" value="MFS_1"/>
    <property type="match status" value="1"/>
</dbReference>
<feature type="transmembrane region" description="Helical" evidence="7">
    <location>
        <begin position="372"/>
        <end position="389"/>
    </location>
</feature>
<accession>A0A921KBN9</accession>
<evidence type="ECO:0000256" key="7">
    <source>
        <dbReference type="SAM" id="Phobius"/>
    </source>
</evidence>
<comment type="caution">
    <text evidence="9">The sequence shown here is derived from an EMBL/GenBank/DDBJ whole genome shotgun (WGS) entry which is preliminary data.</text>
</comment>
<comment type="subcellular location">
    <subcellularLocation>
        <location evidence="1">Cell membrane</location>
        <topology evidence="1">Multi-pass membrane protein</topology>
    </subcellularLocation>
</comment>
<dbReference type="GO" id="GO:0022857">
    <property type="term" value="F:transmembrane transporter activity"/>
    <property type="evidence" value="ECO:0007669"/>
    <property type="project" value="InterPro"/>
</dbReference>
<feature type="transmembrane region" description="Helical" evidence="7">
    <location>
        <begin position="78"/>
        <end position="96"/>
    </location>
</feature>
<dbReference type="PANTHER" id="PTHR43414">
    <property type="entry name" value="MULTIDRUG RESISTANCE PROTEIN MDTG"/>
    <property type="match status" value="1"/>
</dbReference>
<feature type="transmembrane region" description="Helical" evidence="7">
    <location>
        <begin position="102"/>
        <end position="123"/>
    </location>
</feature>
<feature type="transmembrane region" description="Helical" evidence="7">
    <location>
        <begin position="7"/>
        <end position="29"/>
    </location>
</feature>
<keyword evidence="6 7" id="KW-0472">Membrane</keyword>
<proteinExistence type="predicted"/>
<dbReference type="InterPro" id="IPR011701">
    <property type="entry name" value="MFS"/>
</dbReference>
<feature type="transmembrane region" description="Helical" evidence="7">
    <location>
        <begin position="349"/>
        <end position="366"/>
    </location>
</feature>
<name>A0A921KBN9_SPOPS</name>
<evidence type="ECO:0000313" key="9">
    <source>
        <dbReference type="EMBL" id="HJF30612.1"/>
    </source>
</evidence>
<feature type="transmembrane region" description="Helical" evidence="7">
    <location>
        <begin position="49"/>
        <end position="66"/>
    </location>
</feature>
<dbReference type="GO" id="GO:0005886">
    <property type="term" value="C:plasma membrane"/>
    <property type="evidence" value="ECO:0007669"/>
    <property type="project" value="UniProtKB-SubCell"/>
</dbReference>
<dbReference type="PROSITE" id="PS50850">
    <property type="entry name" value="MFS"/>
    <property type="match status" value="1"/>
</dbReference>
<feature type="transmembrane region" description="Helical" evidence="7">
    <location>
        <begin position="163"/>
        <end position="185"/>
    </location>
</feature>
<evidence type="ECO:0000313" key="10">
    <source>
        <dbReference type="Proteomes" id="UP000698173"/>
    </source>
</evidence>
<protein>
    <submittedName>
        <fullName evidence="9">MFS transporter</fullName>
    </submittedName>
</protein>
<organism evidence="9 10">
    <name type="scientific">Sporosarcina psychrophila</name>
    <name type="common">Bacillus psychrophilus</name>
    <dbReference type="NCBI Taxonomy" id="1476"/>
    <lineage>
        <taxon>Bacteria</taxon>
        <taxon>Bacillati</taxon>
        <taxon>Bacillota</taxon>
        <taxon>Bacilli</taxon>
        <taxon>Bacillales</taxon>
        <taxon>Caryophanaceae</taxon>
        <taxon>Sporosarcina</taxon>
    </lineage>
</organism>
<reference evidence="9" key="2">
    <citation type="submission" date="2021-09" db="EMBL/GenBank/DDBJ databases">
        <authorList>
            <person name="Gilroy R."/>
        </authorList>
    </citation>
    <scope>NUCLEOTIDE SEQUENCE</scope>
    <source>
        <strain evidence="9">CHK171-7178</strain>
    </source>
</reference>
<keyword evidence="2" id="KW-0813">Transport</keyword>
<evidence type="ECO:0000256" key="6">
    <source>
        <dbReference type="ARBA" id="ARBA00023136"/>
    </source>
</evidence>
<dbReference type="InterPro" id="IPR020846">
    <property type="entry name" value="MFS_dom"/>
</dbReference>
<dbReference type="SUPFAM" id="SSF103473">
    <property type="entry name" value="MFS general substrate transporter"/>
    <property type="match status" value="1"/>
</dbReference>
<keyword evidence="5 7" id="KW-1133">Transmembrane helix</keyword>
<feature type="transmembrane region" description="Helical" evidence="7">
    <location>
        <begin position="279"/>
        <end position="300"/>
    </location>
</feature>
<dbReference type="InterPro" id="IPR001958">
    <property type="entry name" value="Tet-R_TetA/multi-R_MdtG-like"/>
</dbReference>
<dbReference type="Proteomes" id="UP000698173">
    <property type="component" value="Unassembled WGS sequence"/>
</dbReference>
<gene>
    <name evidence="9" type="ORF">K8V56_02385</name>
</gene>
<evidence type="ECO:0000256" key="2">
    <source>
        <dbReference type="ARBA" id="ARBA00022448"/>
    </source>
</evidence>
<dbReference type="EMBL" id="DYWT01000037">
    <property type="protein sequence ID" value="HJF30612.1"/>
    <property type="molecule type" value="Genomic_DNA"/>
</dbReference>
<feature type="transmembrane region" description="Helical" evidence="7">
    <location>
        <begin position="135"/>
        <end position="157"/>
    </location>
</feature>
<evidence type="ECO:0000256" key="4">
    <source>
        <dbReference type="ARBA" id="ARBA00022692"/>
    </source>
</evidence>
<dbReference type="InterPro" id="IPR036259">
    <property type="entry name" value="MFS_trans_sf"/>
</dbReference>
<evidence type="ECO:0000259" key="8">
    <source>
        <dbReference type="PROSITE" id="PS50850"/>
    </source>
</evidence>
<dbReference type="AlphaFoldDB" id="A0A921KBN9"/>
<feature type="domain" description="Major facilitator superfamily (MFS) profile" evidence="8">
    <location>
        <begin position="7"/>
        <end position="394"/>
    </location>
</feature>
<feature type="transmembrane region" description="Helical" evidence="7">
    <location>
        <begin position="248"/>
        <end position="267"/>
    </location>
</feature>
<evidence type="ECO:0000256" key="5">
    <source>
        <dbReference type="ARBA" id="ARBA00022989"/>
    </source>
</evidence>
<keyword evidence="3" id="KW-1003">Cell membrane</keyword>
<dbReference type="PRINTS" id="PR01035">
    <property type="entry name" value="TCRTETA"/>
</dbReference>
<feature type="transmembrane region" description="Helical" evidence="7">
    <location>
        <begin position="306"/>
        <end position="328"/>
    </location>
</feature>
<feature type="transmembrane region" description="Helical" evidence="7">
    <location>
        <begin position="213"/>
        <end position="236"/>
    </location>
</feature>